<dbReference type="InterPro" id="IPR050324">
    <property type="entry name" value="CDP-alcohol_PTase-I"/>
</dbReference>
<evidence type="ECO:0000256" key="1">
    <source>
        <dbReference type="SAM" id="MobiDB-lite"/>
    </source>
</evidence>
<dbReference type="NCBIfam" id="TIGR01456">
    <property type="entry name" value="CECR5"/>
    <property type="match status" value="1"/>
</dbReference>
<reference evidence="2" key="1">
    <citation type="journal article" date="2022" name="G3 (Bethesda)">
        <title>High quality genome of the basidiomycete yeast Dioszegia hungarica PDD-24b-2 isolated from cloud water.</title>
        <authorList>
            <person name="Jarrige D."/>
            <person name="Haridas S."/>
            <person name="Bleykasten-Grosshans C."/>
            <person name="Joly M."/>
            <person name="Nadalig T."/>
            <person name="Sancelme M."/>
            <person name="Vuilleumier S."/>
            <person name="Grigoriev I.V."/>
            <person name="Amato P."/>
            <person name="Bringel F."/>
        </authorList>
    </citation>
    <scope>NUCLEOTIDE SEQUENCE</scope>
    <source>
        <strain evidence="2">PDD-24b-2</strain>
    </source>
</reference>
<keyword evidence="3" id="KW-1185">Reference proteome</keyword>
<dbReference type="AlphaFoldDB" id="A0AA38HE56"/>
<feature type="region of interest" description="Disordered" evidence="1">
    <location>
        <begin position="268"/>
        <end position="289"/>
    </location>
</feature>
<dbReference type="Pfam" id="PF13344">
    <property type="entry name" value="Hydrolase_6"/>
    <property type="match status" value="1"/>
</dbReference>
<dbReference type="Pfam" id="PF13242">
    <property type="entry name" value="Hydrolase_like"/>
    <property type="match status" value="1"/>
</dbReference>
<dbReference type="EMBL" id="JAKWFO010000004">
    <property type="protein sequence ID" value="KAI9637331.1"/>
    <property type="molecule type" value="Genomic_DNA"/>
</dbReference>
<dbReference type="GO" id="GO:0005739">
    <property type="term" value="C:mitochondrion"/>
    <property type="evidence" value="ECO:0007669"/>
    <property type="project" value="TreeGrafter"/>
</dbReference>
<proteinExistence type="predicted"/>
<gene>
    <name evidence="2" type="ORF">MKK02DRAFT_36354</name>
</gene>
<dbReference type="PANTHER" id="PTHR14269">
    <property type="entry name" value="CDP-DIACYLGLYCEROL--GLYCEROL-3-PHOSPHATE 3-PHOSPHATIDYLTRANSFERASE-RELATED"/>
    <property type="match status" value="1"/>
</dbReference>
<dbReference type="GeneID" id="77728611"/>
<protein>
    <submittedName>
        <fullName evidence="2">HAD-like domain-containing protein</fullName>
    </submittedName>
</protein>
<dbReference type="Proteomes" id="UP001164286">
    <property type="component" value="Unassembled WGS sequence"/>
</dbReference>
<dbReference type="GO" id="GO:0046474">
    <property type="term" value="P:glycerophospholipid biosynthetic process"/>
    <property type="evidence" value="ECO:0007669"/>
    <property type="project" value="TreeGrafter"/>
</dbReference>
<sequence>MAAFAFDIDGVLKHGKSHILPGANRVLNVLSGRTPEVLAQKVPFLLMTNGGGQTEDERLKALEGDFGVQFSKNQLVQSHTPLQDYVSEYRDKPVLVCGGEGDAARSVAHSYGLKQAYLLQDLVAWRGNVWDRYHLTAAEESFVRRDIDFSNIPFSAIFVIHDAGLDWALATQVITELLNSDGGRMGTQRQRKKGVPDGKEIPLILTNPDFIWPTDYPVPRFGMGAFRTGLDAVYKELTGCDLPYTQFGKPHTTTYKFAESMLRRHLADIGGNPADPLSGEPADPADNPASDIAGANAYGWVSLLVRTGVYAGGEPAHRPTQIVDNVEDGVMWALKREGLV</sequence>
<dbReference type="PANTHER" id="PTHR14269:SF4">
    <property type="entry name" value="CAT EYE SYNDROME CRITICAL REGION PROTEIN 5"/>
    <property type="match status" value="1"/>
</dbReference>
<dbReference type="InterPro" id="IPR023214">
    <property type="entry name" value="HAD_sf"/>
</dbReference>
<dbReference type="InterPro" id="IPR036412">
    <property type="entry name" value="HAD-like_sf"/>
</dbReference>
<dbReference type="Gene3D" id="3.40.50.1000">
    <property type="entry name" value="HAD superfamily/HAD-like"/>
    <property type="match status" value="2"/>
</dbReference>
<dbReference type="SUPFAM" id="SSF56784">
    <property type="entry name" value="HAD-like"/>
    <property type="match status" value="1"/>
</dbReference>
<dbReference type="InterPro" id="IPR006357">
    <property type="entry name" value="HAD-SF_hydro_IIA"/>
</dbReference>
<name>A0AA38HE56_9TREE</name>
<dbReference type="RefSeq" id="XP_052947108.1">
    <property type="nucleotide sequence ID" value="XM_053089406.1"/>
</dbReference>
<evidence type="ECO:0000313" key="2">
    <source>
        <dbReference type="EMBL" id="KAI9637331.1"/>
    </source>
</evidence>
<evidence type="ECO:0000313" key="3">
    <source>
        <dbReference type="Proteomes" id="UP001164286"/>
    </source>
</evidence>
<comment type="caution">
    <text evidence="2">The sequence shown here is derived from an EMBL/GenBank/DDBJ whole genome shotgun (WGS) entry which is preliminary data.</text>
</comment>
<dbReference type="InterPro" id="IPR006353">
    <property type="entry name" value="HAD-SF_hydro_IIA_CECR5"/>
</dbReference>
<dbReference type="NCBIfam" id="TIGR01460">
    <property type="entry name" value="HAD-SF-IIA"/>
    <property type="match status" value="1"/>
</dbReference>
<accession>A0AA38HE56</accession>
<organism evidence="2 3">
    <name type="scientific">Dioszegia hungarica</name>
    <dbReference type="NCBI Taxonomy" id="4972"/>
    <lineage>
        <taxon>Eukaryota</taxon>
        <taxon>Fungi</taxon>
        <taxon>Dikarya</taxon>
        <taxon>Basidiomycota</taxon>
        <taxon>Agaricomycotina</taxon>
        <taxon>Tremellomycetes</taxon>
        <taxon>Tremellales</taxon>
        <taxon>Bulleribasidiaceae</taxon>
        <taxon>Dioszegia</taxon>
    </lineage>
</organism>